<keyword evidence="7" id="KW-0675">Receptor</keyword>
<dbReference type="AlphaFoldDB" id="A0A5J4SL18"/>
<accession>A0A5J4SL18</accession>
<evidence type="ECO:0000313" key="9">
    <source>
        <dbReference type="EMBL" id="KAA6346994.1"/>
    </source>
</evidence>
<evidence type="ECO:0000256" key="1">
    <source>
        <dbReference type="ARBA" id="ARBA00004571"/>
    </source>
</evidence>
<dbReference type="EMBL" id="SNRY01000113">
    <property type="protein sequence ID" value="KAA6346906.1"/>
    <property type="molecule type" value="Genomic_DNA"/>
</dbReference>
<dbReference type="SUPFAM" id="SSF56935">
    <property type="entry name" value="Porins"/>
    <property type="match status" value="1"/>
</dbReference>
<dbReference type="Gene3D" id="2.40.170.20">
    <property type="entry name" value="TonB-dependent receptor, beta-barrel domain"/>
    <property type="match status" value="1"/>
</dbReference>
<name>A0A5J4SL18_9ZZZZ</name>
<dbReference type="EMBL" id="SNRY01000110">
    <property type="protein sequence ID" value="KAA6346989.1"/>
    <property type="molecule type" value="Genomic_DNA"/>
</dbReference>
<keyword evidence="2" id="KW-0813">Transport</keyword>
<organism evidence="7">
    <name type="scientific">termite gut metagenome</name>
    <dbReference type="NCBI Taxonomy" id="433724"/>
    <lineage>
        <taxon>unclassified sequences</taxon>
        <taxon>metagenomes</taxon>
        <taxon>organismal metagenomes</taxon>
    </lineage>
</organism>
<evidence type="ECO:0000256" key="5">
    <source>
        <dbReference type="ARBA" id="ARBA00023237"/>
    </source>
</evidence>
<gene>
    <name evidence="8" type="ORF">EZS27_005523</name>
    <name evidence="9" type="ORF">EZS27_005528</name>
    <name evidence="6" type="ORF">EZS27_005596</name>
    <name evidence="7" type="ORF">EZS27_005604</name>
</gene>
<comment type="caution">
    <text evidence="7">The sequence shown here is derived from an EMBL/GenBank/DDBJ whole genome shotgun (WGS) entry which is preliminary data.</text>
</comment>
<dbReference type="InterPro" id="IPR039426">
    <property type="entry name" value="TonB-dep_rcpt-like"/>
</dbReference>
<keyword evidence="3" id="KW-0812">Transmembrane</keyword>
<reference evidence="7" key="1">
    <citation type="submission" date="2019-03" db="EMBL/GenBank/DDBJ databases">
        <title>Single cell metagenomics reveals metabolic interactions within the superorganism composed of flagellate Streblomastix strix and complex community of Bacteroidetes bacteria on its surface.</title>
        <authorList>
            <person name="Treitli S.C."/>
            <person name="Kolisko M."/>
            <person name="Husnik F."/>
            <person name="Keeling P."/>
            <person name="Hampl V."/>
        </authorList>
    </citation>
    <scope>NUCLEOTIDE SEQUENCE</scope>
    <source>
        <strain evidence="7">STM</strain>
    </source>
</reference>
<evidence type="ECO:0000313" key="7">
    <source>
        <dbReference type="EMBL" id="KAA6346914.1"/>
    </source>
</evidence>
<dbReference type="InterPro" id="IPR036942">
    <property type="entry name" value="Beta-barrel_TonB_sf"/>
</dbReference>
<evidence type="ECO:0000256" key="2">
    <source>
        <dbReference type="ARBA" id="ARBA00022448"/>
    </source>
</evidence>
<evidence type="ECO:0000256" key="4">
    <source>
        <dbReference type="ARBA" id="ARBA00023136"/>
    </source>
</evidence>
<keyword evidence="4" id="KW-0472">Membrane</keyword>
<protein>
    <submittedName>
        <fullName evidence="7">TonB-dependent receptor SusC</fullName>
    </submittedName>
</protein>
<dbReference type="EMBL" id="SNRY01000113">
    <property type="protein sequence ID" value="KAA6346914.1"/>
    <property type="molecule type" value="Genomic_DNA"/>
</dbReference>
<comment type="subcellular location">
    <subcellularLocation>
        <location evidence="1">Cell outer membrane</location>
        <topology evidence="1">Multi-pass membrane protein</topology>
    </subcellularLocation>
</comment>
<dbReference type="EMBL" id="SNRY01000110">
    <property type="protein sequence ID" value="KAA6346994.1"/>
    <property type="molecule type" value="Genomic_DNA"/>
</dbReference>
<dbReference type="GO" id="GO:0009279">
    <property type="term" value="C:cell outer membrane"/>
    <property type="evidence" value="ECO:0007669"/>
    <property type="project" value="UniProtKB-SubCell"/>
</dbReference>
<proteinExistence type="predicted"/>
<evidence type="ECO:0000313" key="6">
    <source>
        <dbReference type="EMBL" id="KAA6346906.1"/>
    </source>
</evidence>
<sequence length="487" mass="54382">MTTSAFPNGPGGSTTALRINNWVGTSQTFAYINSFSYRTDRFYSLYGNAAYTYLSKYVLSGSLRTDASNLISDDPKYRYAPFWSVGGSWHLGRENFLKDNNWIDRLILRLTYGYNGNVDTSTAFMPLISMGTALNQYTQGYTATISSYGNPTLRWEKTGTWNVGVDYSLFNGRLFGQIEAYNKNSKDLIASISIPAINGTTSQKFNNAAMTNQGIEIEVGTQQNLYGKKIVWKGNVNASYNQNKITDLFIAAFDGATLTSTSPVYVEGYNANTLWTFAYNGVKNLGTADSPNWQPTIKGVDGASFDFGAWTSGEATEFCVPMGTTVAPWLLGVTNSFKIYDFDFSFIITGKFGHVFKRESFNYPPAWGDRVLPNSKLNEVLNGDPMKIVPLPMNGPIEGRYYFWDRFYPYLDYLVENAGHIRFQEVNLTYTLPSPLARKVGLNVLQVYGQANNLSSIYFNKFNEDPEFPAGSMKPTPSVTLGFKVTF</sequence>
<evidence type="ECO:0000313" key="8">
    <source>
        <dbReference type="EMBL" id="KAA6346989.1"/>
    </source>
</evidence>
<dbReference type="PROSITE" id="PS52016">
    <property type="entry name" value="TONB_DEPENDENT_REC_3"/>
    <property type="match status" value="1"/>
</dbReference>
<evidence type="ECO:0000256" key="3">
    <source>
        <dbReference type="ARBA" id="ARBA00022692"/>
    </source>
</evidence>
<keyword evidence="5" id="KW-0998">Cell outer membrane</keyword>